<protein>
    <submittedName>
        <fullName evidence="10">ABC-type uncharacterized transport system fused permease/ATPase subunit</fullName>
    </submittedName>
</protein>
<dbReference type="RefSeq" id="WP_184148808.1">
    <property type="nucleotide sequence ID" value="NZ_JACHFM010000002.1"/>
</dbReference>
<feature type="transmembrane region" description="Helical" evidence="8">
    <location>
        <begin position="152"/>
        <end position="179"/>
    </location>
</feature>
<keyword evidence="5" id="KW-0067">ATP-binding</keyword>
<evidence type="ECO:0000256" key="7">
    <source>
        <dbReference type="ARBA" id="ARBA00023136"/>
    </source>
</evidence>
<evidence type="ECO:0000256" key="6">
    <source>
        <dbReference type="ARBA" id="ARBA00022989"/>
    </source>
</evidence>
<evidence type="ECO:0000256" key="2">
    <source>
        <dbReference type="ARBA" id="ARBA00022448"/>
    </source>
</evidence>
<feature type="domain" description="ABC transporter" evidence="9">
    <location>
        <begin position="411"/>
        <end position="645"/>
    </location>
</feature>
<dbReference type="SMART" id="SM00382">
    <property type="entry name" value="AAA"/>
    <property type="match status" value="1"/>
</dbReference>
<dbReference type="InterPro" id="IPR027417">
    <property type="entry name" value="P-loop_NTPase"/>
</dbReference>
<dbReference type="InterPro" id="IPR017871">
    <property type="entry name" value="ABC_transporter-like_CS"/>
</dbReference>
<reference evidence="10 11" key="1">
    <citation type="submission" date="2020-08" db="EMBL/GenBank/DDBJ databases">
        <title>Genomic Encyclopedia of Type Strains, Phase IV (KMG-IV): sequencing the most valuable type-strain genomes for metagenomic binning, comparative biology and taxonomic classification.</title>
        <authorList>
            <person name="Goeker M."/>
        </authorList>
    </citation>
    <scope>NUCLEOTIDE SEQUENCE [LARGE SCALE GENOMIC DNA]</scope>
    <source>
        <strain evidence="10 11">DSM 101730</strain>
    </source>
</reference>
<evidence type="ECO:0000256" key="5">
    <source>
        <dbReference type="ARBA" id="ARBA00022840"/>
    </source>
</evidence>
<dbReference type="Pfam" id="PF00005">
    <property type="entry name" value="ABC_tran"/>
    <property type="match status" value="1"/>
</dbReference>
<dbReference type="AlphaFoldDB" id="A0A840SST5"/>
<comment type="subcellular location">
    <subcellularLocation>
        <location evidence="1">Cell membrane</location>
        <topology evidence="1">Multi-pass membrane protein</topology>
    </subcellularLocation>
</comment>
<keyword evidence="4" id="KW-0547">Nucleotide-binding</keyword>
<feature type="transmembrane region" description="Helical" evidence="8">
    <location>
        <begin position="23"/>
        <end position="49"/>
    </location>
</feature>
<keyword evidence="7 8" id="KW-0472">Membrane</keyword>
<evidence type="ECO:0000259" key="9">
    <source>
        <dbReference type="PROSITE" id="PS50893"/>
    </source>
</evidence>
<feature type="transmembrane region" description="Helical" evidence="8">
    <location>
        <begin position="69"/>
        <end position="94"/>
    </location>
</feature>
<gene>
    <name evidence="10" type="ORF">HNP73_002197</name>
</gene>
<dbReference type="SUPFAM" id="SSF52540">
    <property type="entry name" value="P-loop containing nucleoside triphosphate hydrolases"/>
    <property type="match status" value="1"/>
</dbReference>
<dbReference type="EMBL" id="JACHFM010000002">
    <property type="protein sequence ID" value="MBB5222261.1"/>
    <property type="molecule type" value="Genomic_DNA"/>
</dbReference>
<dbReference type="Proteomes" id="UP000549457">
    <property type="component" value="Unassembled WGS sequence"/>
</dbReference>
<dbReference type="GO" id="GO:0005524">
    <property type="term" value="F:ATP binding"/>
    <property type="evidence" value="ECO:0007669"/>
    <property type="project" value="UniProtKB-KW"/>
</dbReference>
<organism evidence="10 11">
    <name type="scientific">Amaricoccus macauensis</name>
    <dbReference type="NCBI Taxonomy" id="57001"/>
    <lineage>
        <taxon>Bacteria</taxon>
        <taxon>Pseudomonadati</taxon>
        <taxon>Pseudomonadota</taxon>
        <taxon>Alphaproteobacteria</taxon>
        <taxon>Rhodobacterales</taxon>
        <taxon>Paracoccaceae</taxon>
        <taxon>Amaricoccus</taxon>
    </lineage>
</organism>
<dbReference type="Gene3D" id="1.20.1560.10">
    <property type="entry name" value="ABC transporter type 1, transmembrane domain"/>
    <property type="match status" value="1"/>
</dbReference>
<dbReference type="InterPro" id="IPR036640">
    <property type="entry name" value="ABC1_TM_sf"/>
</dbReference>
<proteinExistence type="predicted"/>
<accession>A0A840SST5</accession>
<evidence type="ECO:0000313" key="10">
    <source>
        <dbReference type="EMBL" id="MBB5222261.1"/>
    </source>
</evidence>
<keyword evidence="6 8" id="KW-1133">Transmembrane helix</keyword>
<evidence type="ECO:0000256" key="8">
    <source>
        <dbReference type="SAM" id="Phobius"/>
    </source>
</evidence>
<dbReference type="PANTHER" id="PTHR11384">
    <property type="entry name" value="ATP-BINDING CASSETTE, SUB-FAMILY D MEMBER"/>
    <property type="match status" value="1"/>
</dbReference>
<dbReference type="InterPro" id="IPR003439">
    <property type="entry name" value="ABC_transporter-like_ATP-bd"/>
</dbReference>
<keyword evidence="11" id="KW-1185">Reference proteome</keyword>
<sequence length="655" mass="71561">MKRCTSFWGLVSAYWFSERWREAWALTTVVLAITLLVSKAAVWTATASADFIASLAEFHRPDAVDPARVILLSGLSYFAIAFSRSTGLALRHLVSTTLHRRARRWLIARFDAEILSDQRIALDLMSDRGSAGNDGRLPDSIDQRLDICTDHLFGGLIGLVMGFIGAVASVWFVTIALVARSQPVDFLDRLGAAANQGLTAVVGPTLAGYVNLVPGDLGTAILALALVALYMPIVTFFAWRVGRGVQRRTLERQESDGAWRGELAAMLNRVALVAASRGQFVQRDTNSRLYSSIDKAWRHQNIWVATMLMFTEVTNFLSQRLLAYVPALPAFMAGNMSFRSYVAASELTTELITGASWFTNVMTEIAVLRANAARLTALAAAIERVRDRDRFYAETGRSDFRRRDLIAGPMLVLEDLELCHRGHTALPFVRLPRLVLRRGDRLHVSGPSGCGKSSLLKAVAGLWPYGSGQIGVAAGARVFLAAQEPDLPDHLSLGQLVAYPRRVTEAYDRLAVAEVLSRAGLGGFIRDIDETLHGGRPWRDVLSGGQKQRLVLARMLLQEPDVLLLDESTSALDVNAAADFHLALDERLPGAVILSVLHTSAAPVDPSGRPFYNQTLVLTPSLALASAVADEPEPEPRDEPMVDLLAPIAPTLRLQ</sequence>
<evidence type="ECO:0000256" key="3">
    <source>
        <dbReference type="ARBA" id="ARBA00022692"/>
    </source>
</evidence>
<dbReference type="GO" id="GO:0005886">
    <property type="term" value="C:plasma membrane"/>
    <property type="evidence" value="ECO:0007669"/>
    <property type="project" value="UniProtKB-SubCell"/>
</dbReference>
<dbReference type="PANTHER" id="PTHR11384:SF59">
    <property type="entry name" value="LYSOSOMAL COBALAMIN TRANSPORTER ABCD4"/>
    <property type="match status" value="1"/>
</dbReference>
<dbReference type="InterPro" id="IPR050835">
    <property type="entry name" value="ABC_transporter_sub-D"/>
</dbReference>
<keyword evidence="2" id="KW-0813">Transport</keyword>
<keyword evidence="3 8" id="KW-0812">Transmembrane</keyword>
<dbReference type="Gene3D" id="3.40.50.300">
    <property type="entry name" value="P-loop containing nucleotide triphosphate hydrolases"/>
    <property type="match status" value="1"/>
</dbReference>
<dbReference type="SUPFAM" id="SSF90123">
    <property type="entry name" value="ABC transporter transmembrane region"/>
    <property type="match status" value="1"/>
</dbReference>
<name>A0A840SST5_9RHOB</name>
<evidence type="ECO:0000313" key="11">
    <source>
        <dbReference type="Proteomes" id="UP000549457"/>
    </source>
</evidence>
<feature type="transmembrane region" description="Helical" evidence="8">
    <location>
        <begin position="217"/>
        <end position="239"/>
    </location>
</feature>
<evidence type="ECO:0000256" key="4">
    <source>
        <dbReference type="ARBA" id="ARBA00022741"/>
    </source>
</evidence>
<dbReference type="PROSITE" id="PS50893">
    <property type="entry name" value="ABC_TRANSPORTER_2"/>
    <property type="match status" value="1"/>
</dbReference>
<evidence type="ECO:0000256" key="1">
    <source>
        <dbReference type="ARBA" id="ARBA00004651"/>
    </source>
</evidence>
<dbReference type="InterPro" id="IPR003593">
    <property type="entry name" value="AAA+_ATPase"/>
</dbReference>
<dbReference type="GO" id="GO:0016887">
    <property type="term" value="F:ATP hydrolysis activity"/>
    <property type="evidence" value="ECO:0007669"/>
    <property type="project" value="InterPro"/>
</dbReference>
<dbReference type="PROSITE" id="PS00211">
    <property type="entry name" value="ABC_TRANSPORTER_1"/>
    <property type="match status" value="1"/>
</dbReference>
<comment type="caution">
    <text evidence="10">The sequence shown here is derived from an EMBL/GenBank/DDBJ whole genome shotgun (WGS) entry which is preliminary data.</text>
</comment>